<reference evidence="4 5" key="1">
    <citation type="submission" date="2017-06" db="EMBL/GenBank/DDBJ databases">
        <title>A platform for efficient transgenesis in Macrostomum lignano, a flatworm model organism for stem cell research.</title>
        <authorList>
            <person name="Berezikov E."/>
        </authorList>
    </citation>
    <scope>NUCLEOTIDE SEQUENCE [LARGE SCALE GENOMIC DNA]</scope>
    <source>
        <strain evidence="4">DV1</strain>
        <tissue evidence="4">Whole organism</tissue>
    </source>
</reference>
<dbReference type="AlphaFoldDB" id="A0A267FCT5"/>
<keyword evidence="3" id="KW-0175">Coiled coil</keyword>
<dbReference type="GO" id="GO:0008013">
    <property type="term" value="F:beta-catenin binding"/>
    <property type="evidence" value="ECO:0007669"/>
    <property type="project" value="TreeGrafter"/>
</dbReference>
<dbReference type="Pfam" id="PF01044">
    <property type="entry name" value="Vinculin"/>
    <property type="match status" value="1"/>
</dbReference>
<proteinExistence type="predicted"/>
<keyword evidence="5" id="KW-1185">Reference proteome</keyword>
<evidence type="ECO:0000256" key="1">
    <source>
        <dbReference type="ARBA" id="ARBA00004496"/>
    </source>
</evidence>
<dbReference type="STRING" id="282301.A0A267FCT5"/>
<dbReference type="PANTHER" id="PTHR18914">
    <property type="entry name" value="ALPHA CATENIN"/>
    <property type="match status" value="1"/>
</dbReference>
<dbReference type="InterPro" id="IPR006077">
    <property type="entry name" value="Vinculin/catenin"/>
</dbReference>
<evidence type="ECO:0000256" key="3">
    <source>
        <dbReference type="SAM" id="Coils"/>
    </source>
</evidence>
<dbReference type="GO" id="GO:0016342">
    <property type="term" value="C:catenin complex"/>
    <property type="evidence" value="ECO:0007669"/>
    <property type="project" value="TreeGrafter"/>
</dbReference>
<dbReference type="PANTHER" id="PTHR18914:SF30">
    <property type="entry name" value="VINCULIN_ALPHA-CATENIN FAMILY MEMBER 1"/>
    <property type="match status" value="1"/>
</dbReference>
<dbReference type="Gene3D" id="1.20.120.810">
    <property type="entry name" value="Vinculin, Vh2 four-helix bundle"/>
    <property type="match status" value="1"/>
</dbReference>
<gene>
    <name evidence="4" type="ORF">BOX15_Mlig015264g1</name>
</gene>
<name>A0A267FCT5_9PLAT</name>
<organism evidence="4 5">
    <name type="scientific">Macrostomum lignano</name>
    <dbReference type="NCBI Taxonomy" id="282301"/>
    <lineage>
        <taxon>Eukaryota</taxon>
        <taxon>Metazoa</taxon>
        <taxon>Spiralia</taxon>
        <taxon>Lophotrochozoa</taxon>
        <taxon>Platyhelminthes</taxon>
        <taxon>Rhabditophora</taxon>
        <taxon>Macrostomorpha</taxon>
        <taxon>Macrostomida</taxon>
        <taxon>Macrostomidae</taxon>
        <taxon>Macrostomum</taxon>
    </lineage>
</organism>
<dbReference type="EMBL" id="NIVC01001205">
    <property type="protein sequence ID" value="PAA70812.1"/>
    <property type="molecule type" value="Genomic_DNA"/>
</dbReference>
<dbReference type="Gene3D" id="1.20.120.230">
    <property type="entry name" value="Alpha-catenin/vinculin-like"/>
    <property type="match status" value="1"/>
</dbReference>
<evidence type="ECO:0000256" key="2">
    <source>
        <dbReference type="ARBA" id="ARBA00022490"/>
    </source>
</evidence>
<comment type="subcellular location">
    <subcellularLocation>
        <location evidence="1">Cytoplasm</location>
    </subcellularLocation>
</comment>
<dbReference type="GO" id="GO:0098609">
    <property type="term" value="P:cell-cell adhesion"/>
    <property type="evidence" value="ECO:0007669"/>
    <property type="project" value="TreeGrafter"/>
</dbReference>
<dbReference type="GO" id="GO:0005737">
    <property type="term" value="C:cytoplasm"/>
    <property type="evidence" value="ECO:0007669"/>
    <property type="project" value="UniProtKB-SubCell"/>
</dbReference>
<dbReference type="Proteomes" id="UP000215902">
    <property type="component" value="Unassembled WGS sequence"/>
</dbReference>
<accession>A0A267FCT5</accession>
<feature type="coiled-coil region" evidence="3">
    <location>
        <begin position="137"/>
        <end position="164"/>
    </location>
</feature>
<dbReference type="GO" id="GO:0016477">
    <property type="term" value="P:cell migration"/>
    <property type="evidence" value="ECO:0007669"/>
    <property type="project" value="TreeGrafter"/>
</dbReference>
<dbReference type="GO" id="GO:0005912">
    <property type="term" value="C:adherens junction"/>
    <property type="evidence" value="ECO:0007669"/>
    <property type="project" value="TreeGrafter"/>
</dbReference>
<evidence type="ECO:0000313" key="5">
    <source>
        <dbReference type="Proteomes" id="UP000215902"/>
    </source>
</evidence>
<comment type="caution">
    <text evidence="4">The sequence shown here is derived from an EMBL/GenBank/DDBJ whole genome shotgun (WGS) entry which is preliminary data.</text>
</comment>
<dbReference type="GO" id="GO:0051015">
    <property type="term" value="F:actin filament binding"/>
    <property type="evidence" value="ECO:0007669"/>
    <property type="project" value="InterPro"/>
</dbReference>
<evidence type="ECO:0000313" key="4">
    <source>
        <dbReference type="EMBL" id="PAA70812.1"/>
    </source>
</evidence>
<protein>
    <submittedName>
        <fullName evidence="4">Uncharacterized protein</fullName>
    </submittedName>
</protein>
<sequence>MDEIITNRTLSFWKAISSQVSIVSNACALEFGAAATADSADFTSPTAADPTAAGSSTRRARVLTALERLVYFLTDDKLAANLELGNSNYRIVENRDDEAFDGAEEAGQFEHSAQPAASQVAKEVKSACHVLKSPSLLESQSERLAAYRRVKRALEKVAEFAEKTISNSYRQLVSPVLECLAESRNLLQSMEKEISMRELVLLLTPFTERLQTLHVQLADLLRQLRHPARVNSALARLQLLRRLLPQLNSALQSAVMQPASATAGTAKRELLARALELVDGIEAALMASSQAGTAAAASTAGSLAGGGIFVESGHFVLNVDELIFCLNEANRHFLRPSKLERLANSFLRHVTAVCDLLPADEAGATQAAAREFDELKDSLLMLLNSSEAADDASAMSDFNGLCDALAEQCKLIEAGVNEALVGLLVHAFNDAAVPLERLCLQLMRRPGEPNRQSSAGGSAAPYSDLSSAWLSSLYADFEEKFATMARVVKFASASCDNPKDIKEIANGMRDCERLHSEISAAISPLAAGRWSWGLQQQQQQPEFLADLRTSWSRAVTHLTCVLDRVVDPELLLEINEDAIIRVQEAITSHPQDRTAAIDCVIRGALIGRRSCEAAHRILERRLQGQLLVPARNLVRQLLRSASLLRNLLPQFFTVGEVPTRWHDEARFRVDLTVKCLRNLRAVAARCDSEAGLLRLYRELRPQLQPLPLDVTDGSEEDKNPYLSLASSAGAQRFDRSQEPYQRLLGLREADEDEEEAALACGRLHPIAQRLVSIATNPSQSAGEVAMVTNDVSQLTAFYAGLSRQLAAAAGGSGGRSAAVVMPAG</sequence>
<keyword evidence="2" id="KW-0963">Cytoplasm</keyword>